<feature type="signal peptide" evidence="2">
    <location>
        <begin position="1"/>
        <end position="18"/>
    </location>
</feature>
<protein>
    <submittedName>
        <fullName evidence="3">Uncharacterized protein</fullName>
    </submittedName>
</protein>
<dbReference type="EMBL" id="GECZ01021897">
    <property type="protein sequence ID" value="JAS47872.1"/>
    <property type="molecule type" value="Transcribed_RNA"/>
</dbReference>
<sequence>MFQYRLTLLLVIVLGTSGQHNAASGNTNNRIKVEDANERIAQLKSEMESLSQETDRLNAEKQQLTQNIQALKESCNTEVSGLTKTQDAMMVKAEENKKILVDLLKKIQDEEAEHIRLEEELKKLSEALELYEHQYEIVLGDLKLMERRRSNGTTARCNEVTNAIAVEAAENLSARSFITSRFTRRIPKVSPVQREIITLESKLRIAKIMKEKVEGIVRTSQREYENEDQLCKEKKTNINNLIEETKIALETSEHSIKLLDNDLKASIAFSEAVRLEIQTGKNFLLTLRDKIDSMRNAMRNYNEDSMCFNKIKSMD</sequence>
<keyword evidence="2" id="KW-0732">Signal</keyword>
<keyword evidence="1" id="KW-0175">Coiled coil</keyword>
<evidence type="ECO:0000313" key="3">
    <source>
        <dbReference type="EMBL" id="JAS47872.1"/>
    </source>
</evidence>
<name>A0A1B6FCE2_9HEMI</name>
<evidence type="ECO:0000256" key="1">
    <source>
        <dbReference type="SAM" id="Coils"/>
    </source>
</evidence>
<feature type="coiled-coil region" evidence="1">
    <location>
        <begin position="26"/>
        <end position="134"/>
    </location>
</feature>
<reference evidence="3" key="1">
    <citation type="submission" date="2015-11" db="EMBL/GenBank/DDBJ databases">
        <title>De novo transcriptome assembly of four potential Pierce s Disease insect vectors from Arizona vineyards.</title>
        <authorList>
            <person name="Tassone E.E."/>
        </authorList>
    </citation>
    <scope>NUCLEOTIDE SEQUENCE</scope>
</reference>
<feature type="chain" id="PRO_5008582753" evidence="2">
    <location>
        <begin position="19"/>
        <end position="315"/>
    </location>
</feature>
<accession>A0A1B6FCE2</accession>
<proteinExistence type="predicted"/>
<organism evidence="3">
    <name type="scientific">Cuerna arida</name>
    <dbReference type="NCBI Taxonomy" id="1464854"/>
    <lineage>
        <taxon>Eukaryota</taxon>
        <taxon>Metazoa</taxon>
        <taxon>Ecdysozoa</taxon>
        <taxon>Arthropoda</taxon>
        <taxon>Hexapoda</taxon>
        <taxon>Insecta</taxon>
        <taxon>Pterygota</taxon>
        <taxon>Neoptera</taxon>
        <taxon>Paraneoptera</taxon>
        <taxon>Hemiptera</taxon>
        <taxon>Auchenorrhyncha</taxon>
        <taxon>Membracoidea</taxon>
        <taxon>Cicadellidae</taxon>
        <taxon>Cicadellinae</taxon>
        <taxon>Proconiini</taxon>
        <taxon>Cuerna</taxon>
    </lineage>
</organism>
<dbReference type="AlphaFoldDB" id="A0A1B6FCE2"/>
<evidence type="ECO:0000256" key="2">
    <source>
        <dbReference type="SAM" id="SignalP"/>
    </source>
</evidence>
<gene>
    <name evidence="3" type="ORF">g.16850</name>
</gene>